<comment type="similarity">
    <text evidence="1">Belongs to the peptidase C40 family.</text>
</comment>
<dbReference type="Pfam" id="PF00877">
    <property type="entry name" value="NLPC_P60"/>
    <property type="match status" value="1"/>
</dbReference>
<name>A0ABX2F9Y7_9PSEU</name>
<dbReference type="InterPro" id="IPR038765">
    <property type="entry name" value="Papain-like_cys_pep_sf"/>
</dbReference>
<dbReference type="Gene3D" id="3.90.1720.10">
    <property type="entry name" value="endopeptidase domain like (from Nostoc punctiforme)"/>
    <property type="match status" value="1"/>
</dbReference>
<dbReference type="PANTHER" id="PTHR47053:SF1">
    <property type="entry name" value="MUREIN DD-ENDOPEPTIDASE MEPH-RELATED"/>
    <property type="match status" value="1"/>
</dbReference>
<dbReference type="InterPro" id="IPR000064">
    <property type="entry name" value="NLP_P60_dom"/>
</dbReference>
<organism evidence="8 9">
    <name type="scientific">Kibdelosporangium persicum</name>
    <dbReference type="NCBI Taxonomy" id="2698649"/>
    <lineage>
        <taxon>Bacteria</taxon>
        <taxon>Bacillati</taxon>
        <taxon>Actinomycetota</taxon>
        <taxon>Actinomycetes</taxon>
        <taxon>Pseudonocardiales</taxon>
        <taxon>Pseudonocardiaceae</taxon>
        <taxon>Kibdelosporangium</taxon>
    </lineage>
</organism>
<gene>
    <name evidence="8" type="ORF">GC106_54240</name>
</gene>
<evidence type="ECO:0000256" key="6">
    <source>
        <dbReference type="SAM" id="MobiDB-lite"/>
    </source>
</evidence>
<keyword evidence="3 8" id="KW-0378">Hydrolase</keyword>
<evidence type="ECO:0000256" key="4">
    <source>
        <dbReference type="ARBA" id="ARBA00022807"/>
    </source>
</evidence>
<sequence length="371" mass="38706">MPHGRKIPSLGGRTDEGDTRDVASQRLKRGMRGALTASAIIAMVSTAPAPAIAQPPTGSTESDALKKYNELNKQAAIVNDDLNKAKDDKDAKQAELDKATADLAAANQAKQAAAATEEQFRGQVEDLSSASFRGARFNKLSALLTGTSAQDFLDRSSALNILATDNNKALSELHKAVTTAAEAATKAEDAQKRATEARDAAAKLQTEIENRAKDLQKQINEVKAAKNRLSAADQATFNVAKDTGKYFGPPGAANTAVQAALSRQGDTYVWGGTSPGGFDCSGLTLWAYKQAGVTLPRSSKQQYTVGKSVPLNALQAGDLVFYGASAGSIHHVALAIGPDKIVHASTFGKPVAVTTVRGGGSDVFGAKRVVG</sequence>
<dbReference type="InterPro" id="IPR051202">
    <property type="entry name" value="Peptidase_C40"/>
</dbReference>
<keyword evidence="9" id="KW-1185">Reference proteome</keyword>
<evidence type="ECO:0000259" key="7">
    <source>
        <dbReference type="PROSITE" id="PS51935"/>
    </source>
</evidence>
<feature type="domain" description="NlpC/P60" evidence="7">
    <location>
        <begin position="250"/>
        <end position="371"/>
    </location>
</feature>
<protein>
    <submittedName>
        <fullName evidence="8">Cell wall-associated hydrolase</fullName>
    </submittedName>
</protein>
<dbReference type="PANTHER" id="PTHR47053">
    <property type="entry name" value="MUREIN DD-ENDOPEPTIDASE MEPH-RELATED"/>
    <property type="match status" value="1"/>
</dbReference>
<reference evidence="8 9" key="1">
    <citation type="submission" date="2020-01" db="EMBL/GenBank/DDBJ databases">
        <title>Kibdelosporangium persica a novel Actinomycetes from a hot desert in Iran.</title>
        <authorList>
            <person name="Safaei N."/>
            <person name="Zaburannyi N."/>
            <person name="Mueller R."/>
            <person name="Wink J."/>
        </authorList>
    </citation>
    <scope>NUCLEOTIDE SEQUENCE [LARGE SCALE GENOMIC DNA]</scope>
    <source>
        <strain evidence="8 9">4NS15</strain>
    </source>
</reference>
<feature type="compositionally biased region" description="Basic and acidic residues" evidence="6">
    <location>
        <begin position="13"/>
        <end position="23"/>
    </location>
</feature>
<dbReference type="Proteomes" id="UP000763557">
    <property type="component" value="Unassembled WGS sequence"/>
</dbReference>
<evidence type="ECO:0000256" key="1">
    <source>
        <dbReference type="ARBA" id="ARBA00007074"/>
    </source>
</evidence>
<evidence type="ECO:0000256" key="3">
    <source>
        <dbReference type="ARBA" id="ARBA00022801"/>
    </source>
</evidence>
<evidence type="ECO:0000256" key="5">
    <source>
        <dbReference type="SAM" id="Coils"/>
    </source>
</evidence>
<keyword evidence="5" id="KW-0175">Coiled coil</keyword>
<comment type="caution">
    <text evidence="8">The sequence shown here is derived from an EMBL/GenBank/DDBJ whole genome shotgun (WGS) entry which is preliminary data.</text>
</comment>
<feature type="coiled-coil region" evidence="5">
    <location>
        <begin position="68"/>
        <end position="116"/>
    </location>
</feature>
<dbReference type="Gene3D" id="6.10.250.3150">
    <property type="match status" value="1"/>
</dbReference>
<evidence type="ECO:0000313" key="8">
    <source>
        <dbReference type="EMBL" id="NRN68183.1"/>
    </source>
</evidence>
<feature type="coiled-coil region" evidence="5">
    <location>
        <begin position="180"/>
        <end position="235"/>
    </location>
</feature>
<evidence type="ECO:0000256" key="2">
    <source>
        <dbReference type="ARBA" id="ARBA00022670"/>
    </source>
</evidence>
<proteinExistence type="inferred from homology"/>
<dbReference type="SUPFAM" id="SSF54001">
    <property type="entry name" value="Cysteine proteinases"/>
    <property type="match status" value="1"/>
</dbReference>
<dbReference type="EMBL" id="JAAATY010000018">
    <property type="protein sequence ID" value="NRN68183.1"/>
    <property type="molecule type" value="Genomic_DNA"/>
</dbReference>
<keyword evidence="4" id="KW-0788">Thiol protease</keyword>
<accession>A0ABX2F9Y7</accession>
<evidence type="ECO:0000313" key="9">
    <source>
        <dbReference type="Proteomes" id="UP000763557"/>
    </source>
</evidence>
<dbReference type="PROSITE" id="PS51935">
    <property type="entry name" value="NLPC_P60"/>
    <property type="match status" value="1"/>
</dbReference>
<keyword evidence="2" id="KW-0645">Protease</keyword>
<feature type="region of interest" description="Disordered" evidence="6">
    <location>
        <begin position="1"/>
        <end position="30"/>
    </location>
</feature>
<dbReference type="GO" id="GO:0016787">
    <property type="term" value="F:hydrolase activity"/>
    <property type="evidence" value="ECO:0007669"/>
    <property type="project" value="UniProtKB-KW"/>
</dbReference>